<keyword evidence="2" id="KW-1185">Reference proteome</keyword>
<name>A0A8X6I7B8_TRICU</name>
<protein>
    <submittedName>
        <fullName evidence="1">Uncharacterized protein</fullName>
    </submittedName>
</protein>
<accession>A0A8X6I7B8</accession>
<dbReference type="AlphaFoldDB" id="A0A8X6I7B8"/>
<sequence>MPKRKYSFNVSLQAKYPFIKQINTPPNVRCEKCRTEFTVSHSGAGDIEHHLKSEKHKNADRAATLSSSMLNFFNKLDASTSKDLDISVAEDVWAYHMTQENHSFRCNDCVSKLIQLCFELQFTCAGTKSEAIVIYRVSQKCIHILAADRLESIREDFEQKSFISARWALPHYIMMLDPFLTGFANRWIGRKVCRIKYQLFSCSMRAAIELMYDIPNCPSCVLFHRFRCQRVWREWASV</sequence>
<organism evidence="1 2">
    <name type="scientific">Trichonephila clavata</name>
    <name type="common">Joro spider</name>
    <name type="synonym">Nephila clavata</name>
    <dbReference type="NCBI Taxonomy" id="2740835"/>
    <lineage>
        <taxon>Eukaryota</taxon>
        <taxon>Metazoa</taxon>
        <taxon>Ecdysozoa</taxon>
        <taxon>Arthropoda</taxon>
        <taxon>Chelicerata</taxon>
        <taxon>Arachnida</taxon>
        <taxon>Araneae</taxon>
        <taxon>Araneomorphae</taxon>
        <taxon>Entelegynae</taxon>
        <taxon>Araneoidea</taxon>
        <taxon>Nephilidae</taxon>
        <taxon>Trichonephila</taxon>
    </lineage>
</organism>
<reference evidence="1" key="1">
    <citation type="submission" date="2020-07" db="EMBL/GenBank/DDBJ databases">
        <title>Multicomponent nature underlies the extraordinary mechanical properties of spider dragline silk.</title>
        <authorList>
            <person name="Kono N."/>
            <person name="Nakamura H."/>
            <person name="Mori M."/>
            <person name="Yoshida Y."/>
            <person name="Ohtoshi R."/>
            <person name="Malay A.D."/>
            <person name="Moran D.A.P."/>
            <person name="Tomita M."/>
            <person name="Numata K."/>
            <person name="Arakawa K."/>
        </authorList>
    </citation>
    <scope>NUCLEOTIDE SEQUENCE</scope>
</reference>
<dbReference type="Proteomes" id="UP000887116">
    <property type="component" value="Unassembled WGS sequence"/>
</dbReference>
<evidence type="ECO:0000313" key="2">
    <source>
        <dbReference type="Proteomes" id="UP000887116"/>
    </source>
</evidence>
<dbReference type="EMBL" id="BMAO01031071">
    <property type="protein sequence ID" value="GFQ72120.1"/>
    <property type="molecule type" value="Genomic_DNA"/>
</dbReference>
<dbReference type="OrthoDB" id="6159421at2759"/>
<evidence type="ECO:0000313" key="1">
    <source>
        <dbReference type="EMBL" id="GFQ72120.1"/>
    </source>
</evidence>
<proteinExistence type="predicted"/>
<gene>
    <name evidence="1" type="primary">EVAR_66578_1</name>
    <name evidence="1" type="ORF">TNCT_189121</name>
</gene>
<comment type="caution">
    <text evidence="1">The sequence shown here is derived from an EMBL/GenBank/DDBJ whole genome shotgun (WGS) entry which is preliminary data.</text>
</comment>